<proteinExistence type="predicted"/>
<keyword evidence="3" id="KW-1185">Reference proteome</keyword>
<evidence type="ECO:0000256" key="1">
    <source>
        <dbReference type="SAM" id="MobiDB-lite"/>
    </source>
</evidence>
<evidence type="ECO:0000313" key="2">
    <source>
        <dbReference type="EMBL" id="TVU15962.1"/>
    </source>
</evidence>
<dbReference type="AlphaFoldDB" id="A0A5J9TX43"/>
<evidence type="ECO:0008006" key="4">
    <source>
        <dbReference type="Google" id="ProtNLM"/>
    </source>
</evidence>
<comment type="caution">
    <text evidence="2">The sequence shown here is derived from an EMBL/GenBank/DDBJ whole genome shotgun (WGS) entry which is preliminary data.</text>
</comment>
<feature type="region of interest" description="Disordered" evidence="1">
    <location>
        <begin position="1"/>
        <end position="37"/>
    </location>
</feature>
<accession>A0A5J9TX43</accession>
<dbReference type="Proteomes" id="UP000324897">
    <property type="component" value="Unassembled WGS sequence"/>
</dbReference>
<feature type="non-terminal residue" evidence="2">
    <location>
        <position position="1"/>
    </location>
</feature>
<dbReference type="InterPro" id="IPR036047">
    <property type="entry name" value="F-box-like_dom_sf"/>
</dbReference>
<sequence length="458" mass="52216">MGNFLGKRGGETEEQEKSALSSPNAKKRKTRTDKDAPGAGVCDDVLLNIFARLPARAAVTCMALSKHHHRLICSPEFRSLHYRLGAPLPHPHIAYVVTRPIKRRPEHKDPVSMFHGFHVAGAGYSANAPMRSIVGATYLDTRYVNTCNGIVLLSNEEVSDTCRSKTYQLLMCAQKGKHCKDYLLVIYELGDIKKQPTVLAEGVDGEIDVESLYMDGIIYLRDVTNSVILAFDIDHETVTSISMPPPLAIRGNRLVSKLLELSGRPCVAIKYVGNRALWTLTRDHQWIRRCLIPELQNDSLNNLILGIWECGDVLVLYVENIWYTGYLLLYNVATDNMFRADMPRDFEPDWSEYVFCWGYRPTLVSPMSIVGKIKQDKEWSQERPSDLIEALVDRNEQDRKKGRKATLDIVRFMDFLVCLMRKLPHDMQDVVETKMMNSEKLLFEEAIPFEEDIVEVDY</sequence>
<dbReference type="OrthoDB" id="693285at2759"/>
<dbReference type="PANTHER" id="PTHR31672:SF13">
    <property type="entry name" value="F-BOX PROTEIN CPR30-LIKE"/>
    <property type="match status" value="1"/>
</dbReference>
<dbReference type="Gramene" id="TVU15962">
    <property type="protein sequence ID" value="TVU15962"/>
    <property type="gene ID" value="EJB05_39507"/>
</dbReference>
<dbReference type="PANTHER" id="PTHR31672">
    <property type="entry name" value="BNACNNG10540D PROTEIN"/>
    <property type="match status" value="1"/>
</dbReference>
<dbReference type="InterPro" id="IPR050796">
    <property type="entry name" value="SCF_F-box_component"/>
</dbReference>
<organism evidence="2 3">
    <name type="scientific">Eragrostis curvula</name>
    <name type="common">weeping love grass</name>
    <dbReference type="NCBI Taxonomy" id="38414"/>
    <lineage>
        <taxon>Eukaryota</taxon>
        <taxon>Viridiplantae</taxon>
        <taxon>Streptophyta</taxon>
        <taxon>Embryophyta</taxon>
        <taxon>Tracheophyta</taxon>
        <taxon>Spermatophyta</taxon>
        <taxon>Magnoliopsida</taxon>
        <taxon>Liliopsida</taxon>
        <taxon>Poales</taxon>
        <taxon>Poaceae</taxon>
        <taxon>PACMAD clade</taxon>
        <taxon>Chloridoideae</taxon>
        <taxon>Eragrostideae</taxon>
        <taxon>Eragrostidinae</taxon>
        <taxon>Eragrostis</taxon>
    </lineage>
</organism>
<protein>
    <recommendedName>
        <fullName evidence="4">F-box associated domain-containing protein</fullName>
    </recommendedName>
</protein>
<feature type="compositionally biased region" description="Basic and acidic residues" evidence="1">
    <location>
        <begin position="8"/>
        <end position="17"/>
    </location>
</feature>
<gene>
    <name evidence="2" type="ORF">EJB05_39507</name>
</gene>
<evidence type="ECO:0000313" key="3">
    <source>
        <dbReference type="Proteomes" id="UP000324897"/>
    </source>
</evidence>
<dbReference type="SUPFAM" id="SSF81383">
    <property type="entry name" value="F-box domain"/>
    <property type="match status" value="1"/>
</dbReference>
<name>A0A5J9TX43_9POAL</name>
<dbReference type="EMBL" id="RWGY01000031">
    <property type="protein sequence ID" value="TVU15962.1"/>
    <property type="molecule type" value="Genomic_DNA"/>
</dbReference>
<reference evidence="2 3" key="1">
    <citation type="journal article" date="2019" name="Sci. Rep.">
        <title>A high-quality genome of Eragrostis curvula grass provides insights into Poaceae evolution and supports new strategies to enhance forage quality.</title>
        <authorList>
            <person name="Carballo J."/>
            <person name="Santos B.A.C.M."/>
            <person name="Zappacosta D."/>
            <person name="Garbus I."/>
            <person name="Selva J.P."/>
            <person name="Gallo C.A."/>
            <person name="Diaz A."/>
            <person name="Albertini E."/>
            <person name="Caccamo M."/>
            <person name="Echenique V."/>
        </authorList>
    </citation>
    <scope>NUCLEOTIDE SEQUENCE [LARGE SCALE GENOMIC DNA]</scope>
    <source>
        <strain evidence="3">cv. Victoria</strain>
        <tissue evidence="2">Leaf</tissue>
    </source>
</reference>